<feature type="region of interest" description="Disordered" evidence="1">
    <location>
        <begin position="319"/>
        <end position="347"/>
    </location>
</feature>
<proteinExistence type="predicted"/>
<organism evidence="2 3">
    <name type="scientific">Lactuca sativa</name>
    <name type="common">Garden lettuce</name>
    <dbReference type="NCBI Taxonomy" id="4236"/>
    <lineage>
        <taxon>Eukaryota</taxon>
        <taxon>Viridiplantae</taxon>
        <taxon>Streptophyta</taxon>
        <taxon>Embryophyta</taxon>
        <taxon>Tracheophyta</taxon>
        <taxon>Spermatophyta</taxon>
        <taxon>Magnoliopsida</taxon>
        <taxon>eudicotyledons</taxon>
        <taxon>Gunneridae</taxon>
        <taxon>Pentapetalae</taxon>
        <taxon>asterids</taxon>
        <taxon>campanulids</taxon>
        <taxon>Asterales</taxon>
        <taxon>Asteraceae</taxon>
        <taxon>Cichorioideae</taxon>
        <taxon>Cichorieae</taxon>
        <taxon>Lactucinae</taxon>
        <taxon>Lactuca</taxon>
    </lineage>
</organism>
<sequence>MKQSFQFKFLFLCFSLDSSRISQCNQSRSYFLQFRRQLECANLTTKTTQNSETSLSGFREKMSTGNHRRISPEEVQNVKNQIEQCLWNYMNKKQAMDILYQKQNIEPIFTKLVWERLEEENQEFFKIYYLKLALKNQITQFNDLLYQQAVADSNQANNPHGVACNGSHLHGSNFGFHQGVNHNNVPENVAVKAENMQQYNFPAVVQGGFNGGGPFVQSVMQNGPVNMAVGTQNGNGVAVGGPGYFGNSRFFYQATHVNGNGNGMESHHDVSSFGNNGNGMESHHDVSSFGNADSIPVSYRLNGTVMDEAHSSHQLLRQFGQPESRGENSRVGNISRNFDFQNFGRDS</sequence>
<dbReference type="InterPro" id="IPR006476">
    <property type="entry name" value="CHP01589_pln"/>
</dbReference>
<comment type="caution">
    <text evidence="2">The sequence shown here is derived from an EMBL/GenBank/DDBJ whole genome shotgun (WGS) entry which is preliminary data.</text>
</comment>
<dbReference type="Pfam" id="PF09713">
    <property type="entry name" value="A_thal_3526"/>
    <property type="match status" value="1"/>
</dbReference>
<reference evidence="2 3" key="1">
    <citation type="journal article" date="2017" name="Nat. Commun.">
        <title>Genome assembly with in vitro proximity ligation data and whole-genome triplication in lettuce.</title>
        <authorList>
            <person name="Reyes-Chin-Wo S."/>
            <person name="Wang Z."/>
            <person name="Yang X."/>
            <person name="Kozik A."/>
            <person name="Arikit S."/>
            <person name="Song C."/>
            <person name="Xia L."/>
            <person name="Froenicke L."/>
            <person name="Lavelle D.O."/>
            <person name="Truco M.J."/>
            <person name="Xia R."/>
            <person name="Zhu S."/>
            <person name="Xu C."/>
            <person name="Xu H."/>
            <person name="Xu X."/>
            <person name="Cox K."/>
            <person name="Korf I."/>
            <person name="Meyers B.C."/>
            <person name="Michelmore R.W."/>
        </authorList>
    </citation>
    <scope>NUCLEOTIDE SEQUENCE [LARGE SCALE GENOMIC DNA]</scope>
    <source>
        <strain evidence="3">cv. Salinas</strain>
        <tissue evidence="2">Seedlings</tissue>
    </source>
</reference>
<evidence type="ECO:0000256" key="1">
    <source>
        <dbReference type="SAM" id="MobiDB-lite"/>
    </source>
</evidence>
<feature type="compositionally biased region" description="Polar residues" evidence="1">
    <location>
        <begin position="330"/>
        <end position="340"/>
    </location>
</feature>
<gene>
    <name evidence="2" type="ORF">LSAT_V11C200068870</name>
</gene>
<dbReference type="NCBIfam" id="TIGR01589">
    <property type="entry name" value="A_thal_3526"/>
    <property type="match status" value="1"/>
</dbReference>
<dbReference type="PANTHER" id="PTHR31871">
    <property type="entry name" value="OS02G0137100 PROTEIN"/>
    <property type="match status" value="1"/>
</dbReference>
<dbReference type="OrthoDB" id="1737839at2759"/>
<dbReference type="AlphaFoldDB" id="A0A9R1WGU3"/>
<accession>A0A9R1WGU3</accession>
<dbReference type="Proteomes" id="UP000235145">
    <property type="component" value="Unassembled WGS sequence"/>
</dbReference>
<dbReference type="PANTHER" id="PTHR31871:SF62">
    <property type="entry name" value="ANGIOTENSIN-CONVERTING ENZYME 2"/>
    <property type="match status" value="1"/>
</dbReference>
<protein>
    <recommendedName>
        <fullName evidence="4">Angiotensin-converting enzyme 2</fullName>
    </recommendedName>
</protein>
<dbReference type="EMBL" id="NBSK02000002">
    <property type="protein sequence ID" value="KAJ0222582.1"/>
    <property type="molecule type" value="Genomic_DNA"/>
</dbReference>
<evidence type="ECO:0000313" key="3">
    <source>
        <dbReference type="Proteomes" id="UP000235145"/>
    </source>
</evidence>
<evidence type="ECO:0008006" key="4">
    <source>
        <dbReference type="Google" id="ProtNLM"/>
    </source>
</evidence>
<evidence type="ECO:0000313" key="2">
    <source>
        <dbReference type="EMBL" id="KAJ0222582.1"/>
    </source>
</evidence>
<keyword evidence="3" id="KW-1185">Reference proteome</keyword>
<name>A0A9R1WGU3_LACSA</name>